<organism evidence="1 2">
    <name type="scientific">Eleginops maclovinus</name>
    <name type="common">Patagonian blennie</name>
    <name type="synonym">Eleginus maclovinus</name>
    <dbReference type="NCBI Taxonomy" id="56733"/>
    <lineage>
        <taxon>Eukaryota</taxon>
        <taxon>Metazoa</taxon>
        <taxon>Chordata</taxon>
        <taxon>Craniata</taxon>
        <taxon>Vertebrata</taxon>
        <taxon>Euteleostomi</taxon>
        <taxon>Actinopterygii</taxon>
        <taxon>Neopterygii</taxon>
        <taxon>Teleostei</taxon>
        <taxon>Neoteleostei</taxon>
        <taxon>Acanthomorphata</taxon>
        <taxon>Eupercaria</taxon>
        <taxon>Perciformes</taxon>
        <taxon>Notothenioidei</taxon>
        <taxon>Eleginopidae</taxon>
        <taxon>Eleginops</taxon>
    </lineage>
</organism>
<reference evidence="1 2" key="2">
    <citation type="journal article" date="2023" name="Mol. Biol. Evol.">
        <title>Genomics of Secondarily Temperate Adaptation in the Only Non-Antarctic Icefish.</title>
        <authorList>
            <person name="Rivera-Colon A.G."/>
            <person name="Rayamajhi N."/>
            <person name="Minhas B.F."/>
            <person name="Madrigal G."/>
            <person name="Bilyk K.T."/>
            <person name="Yoon V."/>
            <person name="Hune M."/>
            <person name="Gregory S."/>
            <person name="Cheng C.H.C."/>
            <person name="Catchen J.M."/>
        </authorList>
    </citation>
    <scope>NUCLEOTIDE SEQUENCE [LARGE SCALE GENOMIC DNA]</scope>
    <source>
        <strain evidence="1">JMC-PN-2008</strain>
    </source>
</reference>
<keyword evidence="2" id="KW-1185">Reference proteome</keyword>
<dbReference type="AlphaFoldDB" id="A0AAN7Y3Y9"/>
<reference evidence="1 2" key="1">
    <citation type="journal article" date="2023" name="Genes (Basel)">
        <title>Chromosome-Level Genome Assembly and Circadian Gene Repertoire of the Patagonia Blennie Eleginops maclovinus-The Closest Ancestral Proxy of Antarctic Cryonotothenioids.</title>
        <authorList>
            <person name="Cheng C.C."/>
            <person name="Rivera-Colon A.G."/>
            <person name="Minhas B.F."/>
            <person name="Wilson L."/>
            <person name="Rayamajhi N."/>
            <person name="Vargas-Chacoff L."/>
            <person name="Catchen J.M."/>
        </authorList>
    </citation>
    <scope>NUCLEOTIDE SEQUENCE [LARGE SCALE GENOMIC DNA]</scope>
    <source>
        <strain evidence="1">JMC-PN-2008</strain>
    </source>
</reference>
<sequence length="157" mass="17703">MHGGFKRIVIQVNADLYVDFVINNIIVREGTKVTNHTGRDPIKAGSLTIIRRDKEIDVAGTHTHLVILIHGKDSQEFLWPVLRKQSLDSAEGILALNPAVYEEVPQSAYTKLRIKDQEIDVTRANAVDYSIIPPLTLDCWLMTAESALQRRLDDFIV</sequence>
<evidence type="ECO:0000313" key="1">
    <source>
        <dbReference type="EMBL" id="KAK5872482.1"/>
    </source>
</evidence>
<protein>
    <submittedName>
        <fullName evidence="1">Uncharacterized protein</fullName>
    </submittedName>
</protein>
<dbReference type="Proteomes" id="UP001346869">
    <property type="component" value="Unassembled WGS sequence"/>
</dbReference>
<accession>A0AAN7Y3Y9</accession>
<comment type="caution">
    <text evidence="1">The sequence shown here is derived from an EMBL/GenBank/DDBJ whole genome shotgun (WGS) entry which is preliminary data.</text>
</comment>
<gene>
    <name evidence="1" type="ORF">PBY51_013181</name>
</gene>
<evidence type="ECO:0000313" key="2">
    <source>
        <dbReference type="Proteomes" id="UP001346869"/>
    </source>
</evidence>
<dbReference type="EMBL" id="JAUZQC010000004">
    <property type="protein sequence ID" value="KAK5872482.1"/>
    <property type="molecule type" value="Genomic_DNA"/>
</dbReference>
<name>A0AAN7Y3Y9_ELEMC</name>
<proteinExistence type="predicted"/>